<dbReference type="EMBL" id="AP019737">
    <property type="protein sequence ID" value="BBL08127.1"/>
    <property type="molecule type" value="Genomic_DNA"/>
</dbReference>
<gene>
    <name evidence="1" type="ORF">A5CPYCFAH4_03510</name>
</gene>
<evidence type="ECO:0000313" key="1">
    <source>
        <dbReference type="EMBL" id="BBL08127.1"/>
    </source>
</evidence>
<accession>A0ACA8QTM0</accession>
<dbReference type="Proteomes" id="UP000317465">
    <property type="component" value="Chromosome"/>
</dbReference>
<proteinExistence type="predicted"/>
<sequence length="512" mass="57089">MQMKHLLLLASLLTCMGAGAQQATFRNPVIAGDMADPTVIRVDNTYYATGTSSEWAPYYPLFRSKDLVNWRQIGHLFEQQPAWTRSSFWAPELFHRNGKTYAYYTARRKTDGTSYIGVATADKPEGPYTDHGPIVEYGTEAIDAFVLEDAGELYISWKAYRLDPRPIELLACKISDDGLRMAGEPFTLLRDDKRQGMEGQHWLKIGDYYYIVYSINGCCGPGSDYAVAVARSKNLRGPYERYAGNPILHGGGDVQSIGHGTVTTTPDGRMFYLCHAYLAGENFFLGRQPMLQEIVLGDDLWLHFTGGETASLTQPMPFAGMAQQPVFDFADDFTADRLRPEWTWNYPYATPEIELADGRLYLGGRPKEGVKTGTALCLRAVSPDYTLETALSDRNAGWSGLTVYGDAANLLVWGLQGDEVLLKLYKDGRETLLSSSGQIGSHLPVYLRIEVRGNAPAAFGYSTDGHAWKQVENLPVGAEDLLQWDRVARPGLYYQGPEGQAAEFEYMRMTNR</sequence>
<organism evidence="1 2">
    <name type="scientific">Alistipes onderdonkii subsp. vulgaris</name>
    <dbReference type="NCBI Taxonomy" id="2585117"/>
    <lineage>
        <taxon>Bacteria</taxon>
        <taxon>Pseudomonadati</taxon>
        <taxon>Bacteroidota</taxon>
        <taxon>Bacteroidia</taxon>
        <taxon>Bacteroidales</taxon>
        <taxon>Rikenellaceae</taxon>
        <taxon>Alistipes</taxon>
    </lineage>
</organism>
<keyword evidence="2" id="KW-1185">Reference proteome</keyword>
<protein>
    <submittedName>
        <fullName evidence="1">Beta-xylosidase</fullName>
    </submittedName>
</protein>
<reference evidence="1 2" key="1">
    <citation type="journal article" date="2020" name="Int. J. Syst. Evol. Microbiol.">
        <title>Alistipes communis sp. nov., Alistipes dispar sp. nov. and Alistipes onderdonkii subsp. vulgaris subsp. nov., isolated from human faeces, and creation of Alistipes onderdonkii subsp. onderdonkii subsp. nov.</title>
        <authorList>
            <person name="Sakamoto M."/>
            <person name="Ikeyama N."/>
            <person name="Ogata Y."/>
            <person name="Suda W."/>
            <person name="Iino T."/>
            <person name="Hattori M."/>
            <person name="Ohkuma M."/>
        </authorList>
    </citation>
    <scope>NUCLEOTIDE SEQUENCE [LARGE SCALE GENOMIC DNA]</scope>
    <source>
        <strain evidence="1 2">5CPYCFAH4</strain>
    </source>
</reference>
<evidence type="ECO:0000313" key="2">
    <source>
        <dbReference type="Proteomes" id="UP000317465"/>
    </source>
</evidence>
<name>A0ACA8QTM0_9BACT</name>